<keyword evidence="8" id="KW-0636">Prenylation</keyword>
<dbReference type="GO" id="GO:0005737">
    <property type="term" value="C:cytoplasm"/>
    <property type="evidence" value="ECO:0007669"/>
    <property type="project" value="UniProtKB-ARBA"/>
</dbReference>
<dbReference type="InterPro" id="IPR000387">
    <property type="entry name" value="Tyr_Pase_dom"/>
</dbReference>
<evidence type="ECO:0000256" key="1">
    <source>
        <dbReference type="ARBA" id="ARBA00009580"/>
    </source>
</evidence>
<reference evidence="12" key="1">
    <citation type="submission" date="2020-12" db="EMBL/GenBank/DDBJ databases">
        <title>Metabolic potential, ecology and presence of endohyphal bacteria is reflected in genomic diversity of Mucoromycotina.</title>
        <authorList>
            <person name="Muszewska A."/>
            <person name="Okrasinska A."/>
            <person name="Steczkiewicz K."/>
            <person name="Drgas O."/>
            <person name="Orlowska M."/>
            <person name="Perlinska-Lenart U."/>
            <person name="Aleksandrzak-Piekarczyk T."/>
            <person name="Szatraj K."/>
            <person name="Zielenkiewicz U."/>
            <person name="Pilsyk S."/>
            <person name="Malc E."/>
            <person name="Mieczkowski P."/>
            <person name="Kruszewska J.S."/>
            <person name="Biernat P."/>
            <person name="Pawlowska J."/>
        </authorList>
    </citation>
    <scope>NUCLEOTIDE SEQUENCE</scope>
    <source>
        <strain evidence="12">WA0000067209</strain>
    </source>
</reference>
<feature type="domain" description="Tyrosine-protein phosphatase" evidence="10">
    <location>
        <begin position="29"/>
        <end position="193"/>
    </location>
</feature>
<evidence type="ECO:0000256" key="2">
    <source>
        <dbReference type="ARBA" id="ARBA00013064"/>
    </source>
</evidence>
<evidence type="ECO:0000256" key="4">
    <source>
        <dbReference type="ARBA" id="ARBA00022801"/>
    </source>
</evidence>
<accession>A0A8H7PSV7</accession>
<organism evidence="12 13">
    <name type="scientific">Mortierella isabellina</name>
    <name type="common">Filamentous fungus</name>
    <name type="synonym">Umbelopsis isabellina</name>
    <dbReference type="NCBI Taxonomy" id="91625"/>
    <lineage>
        <taxon>Eukaryota</taxon>
        <taxon>Fungi</taxon>
        <taxon>Fungi incertae sedis</taxon>
        <taxon>Mucoromycota</taxon>
        <taxon>Mucoromycotina</taxon>
        <taxon>Umbelopsidomycetes</taxon>
        <taxon>Umbelopsidales</taxon>
        <taxon>Umbelopsidaceae</taxon>
        <taxon>Umbelopsis</taxon>
    </lineage>
</organism>
<dbReference type="EC" id="3.1.3.48" evidence="2"/>
<keyword evidence="5" id="KW-0904">Protein phosphatase</keyword>
<dbReference type="PROSITE" id="PS50056">
    <property type="entry name" value="TYR_PHOSPHATASE_2"/>
    <property type="match status" value="1"/>
</dbReference>
<dbReference type="GO" id="GO:0004725">
    <property type="term" value="F:protein tyrosine phosphatase activity"/>
    <property type="evidence" value="ECO:0007669"/>
    <property type="project" value="UniProtKB-EC"/>
</dbReference>
<keyword evidence="7" id="KW-0449">Lipoprotein</keyword>
<keyword evidence="3" id="KW-0488">Methylation</keyword>
<dbReference type="InterPro" id="IPR029021">
    <property type="entry name" value="Prot-tyrosine_phosphatase-like"/>
</dbReference>
<feature type="domain" description="Tyrosine specific protein phosphatases" evidence="11">
    <location>
        <begin position="102"/>
        <end position="180"/>
    </location>
</feature>
<comment type="catalytic activity">
    <reaction evidence="9">
        <text>O-phospho-L-tyrosyl-[protein] + H2O = L-tyrosyl-[protein] + phosphate</text>
        <dbReference type="Rhea" id="RHEA:10684"/>
        <dbReference type="Rhea" id="RHEA-COMP:10136"/>
        <dbReference type="Rhea" id="RHEA-COMP:20101"/>
        <dbReference type="ChEBI" id="CHEBI:15377"/>
        <dbReference type="ChEBI" id="CHEBI:43474"/>
        <dbReference type="ChEBI" id="CHEBI:46858"/>
        <dbReference type="ChEBI" id="CHEBI:61978"/>
        <dbReference type="EC" id="3.1.3.48"/>
    </reaction>
</comment>
<evidence type="ECO:0000259" key="11">
    <source>
        <dbReference type="PROSITE" id="PS50056"/>
    </source>
</evidence>
<evidence type="ECO:0000313" key="12">
    <source>
        <dbReference type="EMBL" id="KAG2179924.1"/>
    </source>
</evidence>
<dbReference type="SUPFAM" id="SSF52799">
    <property type="entry name" value="(Phosphotyrosine protein) phosphatases II"/>
    <property type="match status" value="1"/>
</dbReference>
<evidence type="ECO:0000256" key="9">
    <source>
        <dbReference type="ARBA" id="ARBA00051722"/>
    </source>
</evidence>
<dbReference type="InterPro" id="IPR050561">
    <property type="entry name" value="PTP"/>
</dbReference>
<protein>
    <recommendedName>
        <fullName evidence="2">protein-tyrosine-phosphatase</fullName>
        <ecNumber evidence="2">3.1.3.48</ecNumber>
    </recommendedName>
</protein>
<keyword evidence="13" id="KW-1185">Reference proteome</keyword>
<evidence type="ECO:0000256" key="8">
    <source>
        <dbReference type="ARBA" id="ARBA00023289"/>
    </source>
</evidence>
<dbReference type="FunFam" id="3.90.190.10:FF:000086">
    <property type="entry name" value="Protein tyrosine phosphatase-like protein"/>
    <property type="match status" value="1"/>
</dbReference>
<keyword evidence="6" id="KW-1015">Disulfide bond</keyword>
<dbReference type="InterPro" id="IPR003595">
    <property type="entry name" value="Tyr_Pase_cat"/>
</dbReference>
<evidence type="ECO:0000259" key="10">
    <source>
        <dbReference type="PROSITE" id="PS50054"/>
    </source>
</evidence>
<evidence type="ECO:0000256" key="3">
    <source>
        <dbReference type="ARBA" id="ARBA00022481"/>
    </source>
</evidence>
<evidence type="ECO:0000313" key="13">
    <source>
        <dbReference type="Proteomes" id="UP000654370"/>
    </source>
</evidence>
<dbReference type="PROSITE" id="PS50054">
    <property type="entry name" value="TYR_PHOSPHATASE_DUAL"/>
    <property type="match status" value="1"/>
</dbReference>
<name>A0A8H7PSV7_MORIS</name>
<keyword evidence="4" id="KW-0378">Hydrolase</keyword>
<proteinExistence type="inferred from homology"/>
<comment type="similarity">
    <text evidence="1">Belongs to the protein-tyrosine phosphatase family.</text>
</comment>
<dbReference type="CDD" id="cd14500">
    <property type="entry name" value="PTP-IVa"/>
    <property type="match status" value="1"/>
</dbReference>
<evidence type="ECO:0000256" key="6">
    <source>
        <dbReference type="ARBA" id="ARBA00023157"/>
    </source>
</evidence>
<dbReference type="PANTHER" id="PTHR23339">
    <property type="entry name" value="TYROSINE SPECIFIC PROTEIN PHOSPHATASE AND DUAL SPECIFICITY PROTEIN PHOSPHATASE"/>
    <property type="match status" value="1"/>
</dbReference>
<dbReference type="AlphaFoldDB" id="A0A8H7PSV7"/>
<dbReference type="SMART" id="SM00404">
    <property type="entry name" value="PTPc_motif"/>
    <property type="match status" value="1"/>
</dbReference>
<evidence type="ECO:0000256" key="7">
    <source>
        <dbReference type="ARBA" id="ARBA00023288"/>
    </source>
</evidence>
<dbReference type="EMBL" id="JAEPQZ010000006">
    <property type="protein sequence ID" value="KAG2179924.1"/>
    <property type="molecule type" value="Genomic_DNA"/>
</dbReference>
<comment type="caution">
    <text evidence="12">The sequence shown here is derived from an EMBL/GenBank/DDBJ whole genome shotgun (WGS) entry which is preliminary data.</text>
</comment>
<sequence length="232" mass="25574">MNMINTTDGRYSSRARSSPLSRAFSVIETPAISLSPLRFLLLDCPTDSTLHLYMDEFRRLNVTDVVRCCQATYNSNRLAEEGINVLDLPFRDGGVPPPAVIGQWLKLVETRDREARMNASTSQDDPDMRPTIAVHCVAGLGRAPVLVAIALIEMGMQPLDAVEYVRRKRRGAFNKPQIAFLDTYKRSTKSVKSRSLSNSSSVNSTSSLKFSLGKMFRIGSGGGNKKEVVASD</sequence>
<evidence type="ECO:0000256" key="5">
    <source>
        <dbReference type="ARBA" id="ARBA00022912"/>
    </source>
</evidence>
<dbReference type="InterPro" id="IPR020422">
    <property type="entry name" value="TYR_PHOSPHATASE_DUAL_dom"/>
</dbReference>
<dbReference type="OrthoDB" id="5632at2759"/>
<gene>
    <name evidence="12" type="ORF">INT43_003711</name>
</gene>
<dbReference type="Gene3D" id="3.90.190.10">
    <property type="entry name" value="Protein tyrosine phosphatase superfamily"/>
    <property type="match status" value="1"/>
</dbReference>
<dbReference type="Proteomes" id="UP000654370">
    <property type="component" value="Unassembled WGS sequence"/>
</dbReference>